<dbReference type="InterPro" id="IPR002938">
    <property type="entry name" value="FAD-bd"/>
</dbReference>
<dbReference type="GO" id="GO:0044550">
    <property type="term" value="P:secondary metabolite biosynthetic process"/>
    <property type="evidence" value="ECO:0007669"/>
    <property type="project" value="TreeGrafter"/>
</dbReference>
<evidence type="ECO:0000256" key="1">
    <source>
        <dbReference type="ARBA" id="ARBA00022630"/>
    </source>
</evidence>
<dbReference type="EMBL" id="JAFIQS010000002">
    <property type="protein sequence ID" value="KAG5172611.1"/>
    <property type="molecule type" value="Genomic_DNA"/>
</dbReference>
<dbReference type="SUPFAM" id="SSF54373">
    <property type="entry name" value="FAD-linked reductases, C-terminal domain"/>
    <property type="match status" value="1"/>
</dbReference>
<reference evidence="5" key="1">
    <citation type="submission" date="2021-02" db="EMBL/GenBank/DDBJ databases">
        <title>Psilocybe cubensis genome.</title>
        <authorList>
            <person name="Mckernan K.J."/>
            <person name="Crawford S."/>
            <person name="Trippe A."/>
            <person name="Kane L.T."/>
            <person name="Mclaughlin S."/>
        </authorList>
    </citation>
    <scope>NUCLEOTIDE SEQUENCE [LARGE SCALE GENOMIC DNA]</scope>
    <source>
        <strain evidence="5">MGC-MH-2018</strain>
    </source>
</reference>
<gene>
    <name evidence="5" type="ORF">JR316_002113</name>
</gene>
<keyword evidence="1" id="KW-0285">Flavoprotein</keyword>
<dbReference type="PANTHER" id="PTHR46720:SF3">
    <property type="entry name" value="FAD-BINDING DOMAIN-CONTAINING PROTEIN-RELATED"/>
    <property type="match status" value="1"/>
</dbReference>
<dbReference type="Gene3D" id="3.50.50.60">
    <property type="entry name" value="FAD/NAD(P)-binding domain"/>
    <property type="match status" value="1"/>
</dbReference>
<dbReference type="Pfam" id="PF01494">
    <property type="entry name" value="FAD_binding_3"/>
    <property type="match status" value="1"/>
</dbReference>
<dbReference type="InterPro" id="IPR036188">
    <property type="entry name" value="FAD/NAD-bd_sf"/>
</dbReference>
<keyword evidence="3" id="KW-0560">Oxidoreductase</keyword>
<evidence type="ECO:0000313" key="5">
    <source>
        <dbReference type="EMBL" id="KAG5172611.1"/>
    </source>
</evidence>
<organism evidence="5">
    <name type="scientific">Psilocybe cubensis</name>
    <name type="common">Psychedelic mushroom</name>
    <name type="synonym">Stropharia cubensis</name>
    <dbReference type="NCBI Taxonomy" id="181762"/>
    <lineage>
        <taxon>Eukaryota</taxon>
        <taxon>Fungi</taxon>
        <taxon>Dikarya</taxon>
        <taxon>Basidiomycota</taxon>
        <taxon>Agaricomycotina</taxon>
        <taxon>Agaricomycetes</taxon>
        <taxon>Agaricomycetidae</taxon>
        <taxon>Agaricales</taxon>
        <taxon>Agaricineae</taxon>
        <taxon>Strophariaceae</taxon>
        <taxon>Psilocybe</taxon>
    </lineage>
</organism>
<protein>
    <recommendedName>
        <fullName evidence="4">FAD-binding domain-containing protein</fullName>
    </recommendedName>
</protein>
<dbReference type="InterPro" id="IPR051104">
    <property type="entry name" value="FAD_monoxygenase"/>
</dbReference>
<evidence type="ECO:0000259" key="4">
    <source>
        <dbReference type="Pfam" id="PF01494"/>
    </source>
</evidence>
<evidence type="ECO:0000256" key="2">
    <source>
        <dbReference type="ARBA" id="ARBA00022827"/>
    </source>
</evidence>
<dbReference type="PANTHER" id="PTHR46720">
    <property type="entry name" value="HYDROXYLASE, PUTATIVE (AFU_ORTHOLOGUE AFUA_3G01460)-RELATED"/>
    <property type="match status" value="1"/>
</dbReference>
<proteinExistence type="predicted"/>
<keyword evidence="2" id="KW-0274">FAD</keyword>
<sequence length="347" mass="38585">MEAQFLDIFVDHLPSGVAHFGKRLISYSKDMNGPQTTLLFEDGTFATCDVLVGADGIKSTIRSQMFREAAEASQDANLFRFTSPVWTGTIAYRGLIRAQDIPLTKDGLPHRTIKDPMMFTNGSTVAKARCLSTFPKKSKFCLTGDLLKHVVSYSISQGDIINVVTFASNPKRHGDLYEGDWVTTCSQDELLGCYSGWEPEVEQLLKCIRNPTRWAIHHILPLPFYYKDNVVLMGDAAHAMSPHQGAGAGQAIEDAYILSNLLATATRKSLPKVLNAYEAVRLPAANHVLLGSYESGMMYEFNSKYGENYEILGPAIQRQWDWIDRPSLEESLEAAIRLSKGIPDSRL</sequence>
<name>A0A8H8CP50_PSICU</name>
<feature type="domain" description="FAD-binding" evidence="4">
    <location>
        <begin position="225"/>
        <end position="289"/>
    </location>
</feature>
<dbReference type="AlphaFoldDB" id="A0A8H8CP50"/>
<evidence type="ECO:0000256" key="3">
    <source>
        <dbReference type="ARBA" id="ARBA00023002"/>
    </source>
</evidence>
<dbReference type="SUPFAM" id="SSF51905">
    <property type="entry name" value="FAD/NAD(P)-binding domain"/>
    <property type="match status" value="1"/>
</dbReference>
<accession>A0A8H8CP50</accession>
<dbReference type="GO" id="GO:0016491">
    <property type="term" value="F:oxidoreductase activity"/>
    <property type="evidence" value="ECO:0007669"/>
    <property type="project" value="UniProtKB-KW"/>
</dbReference>
<dbReference type="GO" id="GO:0071949">
    <property type="term" value="F:FAD binding"/>
    <property type="evidence" value="ECO:0007669"/>
    <property type="project" value="InterPro"/>
</dbReference>
<comment type="caution">
    <text evidence="5">The sequence shown here is derived from an EMBL/GenBank/DDBJ whole genome shotgun (WGS) entry which is preliminary data.</text>
</comment>